<reference evidence="2" key="1">
    <citation type="submission" date="2019-12" db="EMBL/GenBank/DDBJ databases">
        <title>Genome sequencing and annotation of Brassica cretica.</title>
        <authorList>
            <person name="Studholme D.J."/>
            <person name="Sarris P.F."/>
        </authorList>
    </citation>
    <scope>NUCLEOTIDE SEQUENCE</scope>
    <source>
        <strain evidence="2">PFS-001/15</strain>
        <tissue evidence="2">Leaf</tissue>
    </source>
</reference>
<evidence type="ECO:0000313" key="2">
    <source>
        <dbReference type="EMBL" id="KAF2553577.1"/>
    </source>
</evidence>
<dbReference type="AlphaFoldDB" id="A0A8S9HA79"/>
<feature type="compositionally biased region" description="Basic and acidic residues" evidence="1">
    <location>
        <begin position="51"/>
        <end position="69"/>
    </location>
</feature>
<dbReference type="Proteomes" id="UP000712281">
    <property type="component" value="Unassembled WGS sequence"/>
</dbReference>
<protein>
    <submittedName>
        <fullName evidence="2">Uncharacterized protein</fullName>
    </submittedName>
</protein>
<feature type="region of interest" description="Disordered" evidence="1">
    <location>
        <begin position="49"/>
        <end position="84"/>
    </location>
</feature>
<evidence type="ECO:0000313" key="3">
    <source>
        <dbReference type="Proteomes" id="UP000712281"/>
    </source>
</evidence>
<feature type="region of interest" description="Disordered" evidence="1">
    <location>
        <begin position="1"/>
        <end position="24"/>
    </location>
</feature>
<organism evidence="2 3">
    <name type="scientific">Brassica cretica</name>
    <name type="common">Mustard</name>
    <dbReference type="NCBI Taxonomy" id="69181"/>
    <lineage>
        <taxon>Eukaryota</taxon>
        <taxon>Viridiplantae</taxon>
        <taxon>Streptophyta</taxon>
        <taxon>Embryophyta</taxon>
        <taxon>Tracheophyta</taxon>
        <taxon>Spermatophyta</taxon>
        <taxon>Magnoliopsida</taxon>
        <taxon>eudicotyledons</taxon>
        <taxon>Gunneridae</taxon>
        <taxon>Pentapetalae</taxon>
        <taxon>rosids</taxon>
        <taxon>malvids</taxon>
        <taxon>Brassicales</taxon>
        <taxon>Brassicaceae</taxon>
        <taxon>Brassiceae</taxon>
        <taxon>Brassica</taxon>
    </lineage>
</organism>
<dbReference type="EMBL" id="QGKW02001988">
    <property type="protein sequence ID" value="KAF2553577.1"/>
    <property type="molecule type" value="Genomic_DNA"/>
</dbReference>
<accession>A0A8S9HA79</accession>
<sequence length="84" mass="9121">MRANCNSCYAKPAMGPTTSKSPQMGYNSGIVAAYIDGEPVAIMKLSNRNWVELEPKEGNEESNKGEDKTGKRKQAPGGEETKRS</sequence>
<name>A0A8S9HA79_BRACR</name>
<comment type="caution">
    <text evidence="2">The sequence shown here is derived from an EMBL/GenBank/DDBJ whole genome shotgun (WGS) entry which is preliminary data.</text>
</comment>
<gene>
    <name evidence="2" type="ORF">F2Q68_00035433</name>
</gene>
<evidence type="ECO:0000256" key="1">
    <source>
        <dbReference type="SAM" id="MobiDB-lite"/>
    </source>
</evidence>
<proteinExistence type="predicted"/>